<keyword evidence="9" id="KW-1185">Reference proteome</keyword>
<gene>
    <name evidence="8" type="ORF">tloyanaT_01270</name>
</gene>
<evidence type="ECO:0000313" key="8">
    <source>
        <dbReference type="EMBL" id="GLX83875.1"/>
    </source>
</evidence>
<dbReference type="InterPro" id="IPR014025">
    <property type="entry name" value="Glutaredoxin_subgr"/>
</dbReference>
<protein>
    <recommendedName>
        <fullName evidence="6">Glutaredoxin</fullName>
    </recommendedName>
</protein>
<dbReference type="InterPro" id="IPR036249">
    <property type="entry name" value="Thioredoxin-like_sf"/>
</dbReference>
<dbReference type="PROSITE" id="PS00195">
    <property type="entry name" value="GLUTAREDOXIN_1"/>
    <property type="match status" value="1"/>
</dbReference>
<dbReference type="PANTHER" id="PTHR45694">
    <property type="entry name" value="GLUTAREDOXIN 2"/>
    <property type="match status" value="1"/>
</dbReference>
<dbReference type="PANTHER" id="PTHR45694:SF18">
    <property type="entry name" value="GLUTAREDOXIN-1-RELATED"/>
    <property type="match status" value="1"/>
</dbReference>
<dbReference type="InterPro" id="IPR011767">
    <property type="entry name" value="GLR_AS"/>
</dbReference>
<keyword evidence="5 6" id="KW-0676">Redox-active center</keyword>
<dbReference type="CDD" id="cd03418">
    <property type="entry name" value="GRX_GRXb_1_3_like"/>
    <property type="match status" value="1"/>
</dbReference>
<dbReference type="InterPro" id="IPR011900">
    <property type="entry name" value="GRX_bact"/>
</dbReference>
<evidence type="ECO:0000256" key="2">
    <source>
        <dbReference type="ARBA" id="ARBA00022448"/>
    </source>
</evidence>
<evidence type="ECO:0000256" key="1">
    <source>
        <dbReference type="ARBA" id="ARBA00007787"/>
    </source>
</evidence>
<proteinExistence type="inferred from homology"/>
<evidence type="ECO:0000256" key="5">
    <source>
        <dbReference type="ARBA" id="ARBA00023284"/>
    </source>
</evidence>
<keyword evidence="2 6" id="KW-0813">Transport</keyword>
<feature type="domain" description="Glutaredoxin" evidence="7">
    <location>
        <begin position="19"/>
        <end position="79"/>
    </location>
</feature>
<comment type="caution">
    <text evidence="8">The sequence shown here is derived from an EMBL/GenBank/DDBJ whole genome shotgun (WGS) entry which is preliminary data.</text>
</comment>
<evidence type="ECO:0000256" key="3">
    <source>
        <dbReference type="ARBA" id="ARBA00022982"/>
    </source>
</evidence>
<dbReference type="InterPro" id="IPR002109">
    <property type="entry name" value="Glutaredoxin"/>
</dbReference>
<dbReference type="NCBIfam" id="TIGR02181">
    <property type="entry name" value="GRX_bact"/>
    <property type="match status" value="1"/>
</dbReference>
<dbReference type="EMBL" id="BSSV01000001">
    <property type="protein sequence ID" value="GLX83875.1"/>
    <property type="molecule type" value="Genomic_DNA"/>
</dbReference>
<dbReference type="Pfam" id="PF00462">
    <property type="entry name" value="Glutaredoxin"/>
    <property type="match status" value="1"/>
</dbReference>
<dbReference type="PROSITE" id="PS51354">
    <property type="entry name" value="GLUTAREDOXIN_2"/>
    <property type="match status" value="1"/>
</dbReference>
<organism evidence="8 9">
    <name type="scientific">Thalassotalea loyana</name>
    <dbReference type="NCBI Taxonomy" id="280483"/>
    <lineage>
        <taxon>Bacteria</taxon>
        <taxon>Pseudomonadati</taxon>
        <taxon>Pseudomonadota</taxon>
        <taxon>Gammaproteobacteria</taxon>
        <taxon>Alteromonadales</taxon>
        <taxon>Colwelliaceae</taxon>
        <taxon>Thalassotalea</taxon>
    </lineage>
</organism>
<comment type="similarity">
    <text evidence="1 6">Belongs to the glutaredoxin family.</text>
</comment>
<evidence type="ECO:0000256" key="4">
    <source>
        <dbReference type="ARBA" id="ARBA00023157"/>
    </source>
</evidence>
<dbReference type="SUPFAM" id="SSF52833">
    <property type="entry name" value="Thioredoxin-like"/>
    <property type="match status" value="1"/>
</dbReference>
<evidence type="ECO:0000259" key="7">
    <source>
        <dbReference type="Pfam" id="PF00462"/>
    </source>
</evidence>
<dbReference type="PRINTS" id="PR00160">
    <property type="entry name" value="GLUTAREDOXIN"/>
</dbReference>
<sequence length="100" mass="11650">MHGFQQDYQQLRSKIMATVEIYTKAYCPYCVRAKALLEQKNVTFTEYKIDQEPQLRDVMIERSKGGFTVPQIFIDDHHVGGCDDLYALHARNKLDELLNP</sequence>
<keyword evidence="3 6" id="KW-0249">Electron transport</keyword>
<evidence type="ECO:0000313" key="9">
    <source>
        <dbReference type="Proteomes" id="UP001157134"/>
    </source>
</evidence>
<keyword evidence="6" id="KW-0963">Cytoplasm</keyword>
<evidence type="ECO:0000256" key="6">
    <source>
        <dbReference type="RuleBase" id="RU364065"/>
    </source>
</evidence>
<name>A0ABQ6HAS8_9GAMM</name>
<dbReference type="Proteomes" id="UP001157134">
    <property type="component" value="Unassembled WGS sequence"/>
</dbReference>
<accession>A0ABQ6HAS8</accession>
<comment type="function">
    <text evidence="6">Has a glutathione-disulfide oxidoreductase activity in the presence of NADPH and glutathione reductase. Reduces low molecular weight disulfides and proteins.</text>
</comment>
<reference evidence="8 9" key="1">
    <citation type="submission" date="2023-03" db="EMBL/GenBank/DDBJ databases">
        <title>Thalassotalea loyana LMG 22536T draft genome sequence.</title>
        <authorList>
            <person name="Sawabe T."/>
        </authorList>
    </citation>
    <scope>NUCLEOTIDE SEQUENCE [LARGE SCALE GENOMIC DNA]</scope>
    <source>
        <strain evidence="8 9">LMG 22536</strain>
    </source>
</reference>
<dbReference type="Gene3D" id="3.40.30.10">
    <property type="entry name" value="Glutaredoxin"/>
    <property type="match status" value="1"/>
</dbReference>
<keyword evidence="4" id="KW-1015">Disulfide bond</keyword>